<dbReference type="GO" id="GO:0003785">
    <property type="term" value="F:actin monomer binding"/>
    <property type="evidence" value="ECO:0007669"/>
    <property type="project" value="TreeGrafter"/>
</dbReference>
<dbReference type="GO" id="GO:0051015">
    <property type="term" value="F:actin filament binding"/>
    <property type="evidence" value="ECO:0007669"/>
    <property type="project" value="TreeGrafter"/>
</dbReference>
<dbReference type="GO" id="GO:0051016">
    <property type="term" value="P:barbed-end actin filament capping"/>
    <property type="evidence" value="ECO:0007669"/>
    <property type="project" value="TreeGrafter"/>
</dbReference>
<evidence type="ECO:0000256" key="1">
    <source>
        <dbReference type="ARBA" id="ARBA00004245"/>
    </source>
</evidence>
<evidence type="ECO:0000256" key="3">
    <source>
        <dbReference type="ARBA" id="ARBA00022490"/>
    </source>
</evidence>
<dbReference type="Pfam" id="PF00241">
    <property type="entry name" value="Cofilin_ADF"/>
    <property type="match status" value="2"/>
</dbReference>
<dbReference type="AlphaFoldDB" id="A0A238F807"/>
<evidence type="ECO:0000256" key="6">
    <source>
        <dbReference type="ARBA" id="ARBA00023212"/>
    </source>
</evidence>
<dbReference type="PROSITE" id="PS51263">
    <property type="entry name" value="ADF_H"/>
    <property type="match status" value="1"/>
</dbReference>
<dbReference type="EMBL" id="FMSP01000005">
    <property type="protein sequence ID" value="SCV69980.1"/>
    <property type="molecule type" value="Genomic_DNA"/>
</dbReference>
<dbReference type="Gene3D" id="3.40.20.10">
    <property type="entry name" value="Severin"/>
    <property type="match status" value="3"/>
</dbReference>
<comment type="similarity">
    <text evidence="2">Belongs to the actin-binding proteins ADF family. Twinfilin subfamily.</text>
</comment>
<feature type="domain" description="ADF-H" evidence="9">
    <location>
        <begin position="42"/>
        <end position="194"/>
    </location>
</feature>
<dbReference type="InterPro" id="IPR028458">
    <property type="entry name" value="Twinfilin"/>
</dbReference>
<dbReference type="OrthoDB" id="10006997at2759"/>
<keyword evidence="3" id="KW-0963">Cytoplasm</keyword>
<dbReference type="SUPFAM" id="SSF55753">
    <property type="entry name" value="Actin depolymerizing proteins"/>
    <property type="match status" value="2"/>
</dbReference>
<dbReference type="SMART" id="SM00102">
    <property type="entry name" value="ADF"/>
    <property type="match status" value="2"/>
</dbReference>
<dbReference type="PANTHER" id="PTHR13759:SF1">
    <property type="entry name" value="TWINFILIN"/>
    <property type="match status" value="1"/>
</dbReference>
<keyword evidence="6" id="KW-0206">Cytoskeleton</keyword>
<reference evidence="11" key="1">
    <citation type="submission" date="2016-09" db="EMBL/GenBank/DDBJ databases">
        <authorList>
            <person name="Jeantristanb JTB J.-T."/>
            <person name="Ricardo R."/>
        </authorList>
    </citation>
    <scope>NUCLEOTIDE SEQUENCE [LARGE SCALE GENOMIC DNA]</scope>
</reference>
<dbReference type="STRING" id="269621.A0A238F807"/>
<dbReference type="GO" id="GO:0005737">
    <property type="term" value="C:cytoplasm"/>
    <property type="evidence" value="ECO:0007669"/>
    <property type="project" value="TreeGrafter"/>
</dbReference>
<evidence type="ECO:0000313" key="10">
    <source>
        <dbReference type="EMBL" id="SCV69980.1"/>
    </source>
</evidence>
<evidence type="ECO:0000256" key="8">
    <source>
        <dbReference type="SAM" id="MobiDB-lite"/>
    </source>
</evidence>
<feature type="region of interest" description="Disordered" evidence="8">
    <location>
        <begin position="216"/>
        <end position="254"/>
    </location>
</feature>
<name>A0A238F807_9BASI</name>
<evidence type="ECO:0000313" key="11">
    <source>
        <dbReference type="Proteomes" id="UP000198372"/>
    </source>
</evidence>
<evidence type="ECO:0000256" key="2">
    <source>
        <dbReference type="ARBA" id="ARBA00009557"/>
    </source>
</evidence>
<evidence type="ECO:0000256" key="4">
    <source>
        <dbReference type="ARBA" id="ARBA00022737"/>
    </source>
</evidence>
<dbReference type="InterPro" id="IPR002108">
    <property type="entry name" value="ADF-H"/>
</dbReference>
<comment type="subcellular location">
    <subcellularLocation>
        <location evidence="1">Cytoplasm</location>
        <location evidence="1">Cytoskeleton</location>
    </subcellularLocation>
</comment>
<protein>
    <submittedName>
        <fullName evidence="10">BQ2448_1374 protein</fullName>
    </submittedName>
</protein>
<evidence type="ECO:0000256" key="7">
    <source>
        <dbReference type="ARBA" id="ARBA00038532"/>
    </source>
</evidence>
<dbReference type="Proteomes" id="UP000198372">
    <property type="component" value="Unassembled WGS sequence"/>
</dbReference>
<dbReference type="PANTHER" id="PTHR13759">
    <property type="entry name" value="TWINFILIN"/>
    <property type="match status" value="1"/>
</dbReference>
<evidence type="ECO:0000256" key="5">
    <source>
        <dbReference type="ARBA" id="ARBA00023203"/>
    </source>
</evidence>
<keyword evidence="5" id="KW-0009">Actin-binding</keyword>
<feature type="compositionally biased region" description="Polar residues" evidence="8">
    <location>
        <begin position="226"/>
        <end position="246"/>
    </location>
</feature>
<gene>
    <name evidence="10" type="ORF">BQ2448_1374</name>
</gene>
<comment type="subunit">
    <text evidence="7">Interacts with G-actin; ADP-actin form.</text>
</comment>
<dbReference type="CDD" id="cd11285">
    <property type="entry name" value="ADF_Twf-N_like"/>
    <property type="match status" value="1"/>
</dbReference>
<evidence type="ECO:0000259" key="9">
    <source>
        <dbReference type="PROSITE" id="PS51263"/>
    </source>
</evidence>
<proteinExistence type="inferred from homology"/>
<keyword evidence="4" id="KW-0677">Repeat</keyword>
<dbReference type="GO" id="GO:0005884">
    <property type="term" value="C:actin filament"/>
    <property type="evidence" value="ECO:0007669"/>
    <property type="project" value="TreeGrafter"/>
</dbReference>
<feature type="region of interest" description="Disordered" evidence="8">
    <location>
        <begin position="341"/>
        <end position="366"/>
    </location>
</feature>
<sequence length="366" mass="38829">MAALSGIVPSQDLLGTWANALGPESPIRIIKIVIEQEALVSAAQIDAEGSDEHDFELLSPLGDDQSPCFLIYRCVTSWCPFRYPNAGSVMPGAFPSTPFALPPCAAHPAPSSANAGAPLASNVAFVILIHRHRDPESWLFISYVPDGSPVRSKMLYASSRQSLLRALGDSRFSSSIIASTQDELTFAAYQDHLAAQHSSAPLTAREQEIADIKAAEAKERREGDTSESLNQPRSMLDLSGSSQGTSADGKKTGTGWSDEAADLIKAFAAGDKGVLELAMFIYSCPSSSPIKSRMIYASSFHSVRTMASTLGVDVSRRLETSSPEEITDAFVAAEFGQAAAGGSAPAGYDGGDKPAFARPTRPGRKR</sequence>
<dbReference type="InterPro" id="IPR029006">
    <property type="entry name" value="ADF-H/Gelsolin-like_dom_sf"/>
</dbReference>
<keyword evidence="11" id="KW-1185">Reference proteome</keyword>
<organism evidence="10 11">
    <name type="scientific">Microbotryum intermedium</name>
    <dbReference type="NCBI Taxonomy" id="269621"/>
    <lineage>
        <taxon>Eukaryota</taxon>
        <taxon>Fungi</taxon>
        <taxon>Dikarya</taxon>
        <taxon>Basidiomycota</taxon>
        <taxon>Pucciniomycotina</taxon>
        <taxon>Microbotryomycetes</taxon>
        <taxon>Microbotryales</taxon>
        <taxon>Microbotryaceae</taxon>
        <taxon>Microbotryum</taxon>
    </lineage>
</organism>
<accession>A0A238F807</accession>
<dbReference type="GO" id="GO:0030042">
    <property type="term" value="P:actin filament depolymerization"/>
    <property type="evidence" value="ECO:0007669"/>
    <property type="project" value="TreeGrafter"/>
</dbReference>